<evidence type="ECO:0000313" key="1">
    <source>
        <dbReference type="EMBL" id="KAF5781562.1"/>
    </source>
</evidence>
<reference evidence="1" key="1">
    <citation type="journal article" date="2017" name="Nature">
        <title>The sunflower genome provides insights into oil metabolism, flowering and Asterid evolution.</title>
        <authorList>
            <person name="Badouin H."/>
            <person name="Gouzy J."/>
            <person name="Grassa C.J."/>
            <person name="Murat F."/>
            <person name="Staton S.E."/>
            <person name="Cottret L."/>
            <person name="Lelandais-Briere C."/>
            <person name="Owens G.L."/>
            <person name="Carrere S."/>
            <person name="Mayjonade B."/>
            <person name="Legrand L."/>
            <person name="Gill N."/>
            <person name="Kane N.C."/>
            <person name="Bowers J.E."/>
            <person name="Hubner S."/>
            <person name="Bellec A."/>
            <person name="Berard A."/>
            <person name="Berges H."/>
            <person name="Blanchet N."/>
            <person name="Boniface M.C."/>
            <person name="Brunel D."/>
            <person name="Catrice O."/>
            <person name="Chaidir N."/>
            <person name="Claudel C."/>
            <person name="Donnadieu C."/>
            <person name="Faraut T."/>
            <person name="Fievet G."/>
            <person name="Helmstetter N."/>
            <person name="King M."/>
            <person name="Knapp S.J."/>
            <person name="Lai Z."/>
            <person name="Le Paslier M.C."/>
            <person name="Lippi Y."/>
            <person name="Lorenzon L."/>
            <person name="Mandel J.R."/>
            <person name="Marage G."/>
            <person name="Marchand G."/>
            <person name="Marquand E."/>
            <person name="Bret-Mestries E."/>
            <person name="Morien E."/>
            <person name="Nambeesan S."/>
            <person name="Nguyen T."/>
            <person name="Pegot-Espagnet P."/>
            <person name="Pouilly N."/>
            <person name="Raftis F."/>
            <person name="Sallet E."/>
            <person name="Schiex T."/>
            <person name="Thomas J."/>
            <person name="Vandecasteele C."/>
            <person name="Vares D."/>
            <person name="Vear F."/>
            <person name="Vautrin S."/>
            <person name="Crespi M."/>
            <person name="Mangin B."/>
            <person name="Burke J.M."/>
            <person name="Salse J."/>
            <person name="Munos S."/>
            <person name="Vincourt P."/>
            <person name="Rieseberg L.H."/>
            <person name="Langlade N.B."/>
        </authorList>
    </citation>
    <scope>NUCLEOTIDE SEQUENCE</scope>
    <source>
        <tissue evidence="1">Leaves</tissue>
    </source>
</reference>
<dbReference type="Gramene" id="mRNA:HanXRQr2_Chr11g0485131">
    <property type="protein sequence ID" value="CDS:HanXRQr2_Chr11g0485131.1"/>
    <property type="gene ID" value="HanXRQr2_Chr11g0485131"/>
</dbReference>
<gene>
    <name evidence="1" type="ORF">HanXRQr2_Chr11g0485131</name>
</gene>
<sequence>MNRIHRITPSSPNRVPILHILISHCFSSHFRNRHSGSSGRPVVFTSRHPDCFQCGFIF</sequence>
<organism evidence="1 2">
    <name type="scientific">Helianthus annuus</name>
    <name type="common">Common sunflower</name>
    <dbReference type="NCBI Taxonomy" id="4232"/>
    <lineage>
        <taxon>Eukaryota</taxon>
        <taxon>Viridiplantae</taxon>
        <taxon>Streptophyta</taxon>
        <taxon>Embryophyta</taxon>
        <taxon>Tracheophyta</taxon>
        <taxon>Spermatophyta</taxon>
        <taxon>Magnoliopsida</taxon>
        <taxon>eudicotyledons</taxon>
        <taxon>Gunneridae</taxon>
        <taxon>Pentapetalae</taxon>
        <taxon>asterids</taxon>
        <taxon>campanulids</taxon>
        <taxon>Asterales</taxon>
        <taxon>Asteraceae</taxon>
        <taxon>Asteroideae</taxon>
        <taxon>Heliantheae alliance</taxon>
        <taxon>Heliantheae</taxon>
        <taxon>Helianthus</taxon>
    </lineage>
</organism>
<comment type="caution">
    <text evidence="1">The sequence shown here is derived from an EMBL/GenBank/DDBJ whole genome shotgun (WGS) entry which is preliminary data.</text>
</comment>
<dbReference type="EMBL" id="MNCJ02000326">
    <property type="protein sequence ID" value="KAF5781562.1"/>
    <property type="molecule type" value="Genomic_DNA"/>
</dbReference>
<reference evidence="1" key="2">
    <citation type="submission" date="2020-06" db="EMBL/GenBank/DDBJ databases">
        <title>Helianthus annuus Genome sequencing and assembly Release 2.</title>
        <authorList>
            <person name="Gouzy J."/>
            <person name="Langlade N."/>
            <person name="Munos S."/>
        </authorList>
    </citation>
    <scope>NUCLEOTIDE SEQUENCE</scope>
    <source>
        <tissue evidence="1">Leaves</tissue>
    </source>
</reference>
<name>A0A9K3HNN0_HELAN</name>
<protein>
    <submittedName>
        <fullName evidence="1">Uncharacterized protein</fullName>
    </submittedName>
</protein>
<keyword evidence="2" id="KW-1185">Reference proteome</keyword>
<dbReference type="AlphaFoldDB" id="A0A9K3HNN0"/>
<evidence type="ECO:0000313" key="2">
    <source>
        <dbReference type="Proteomes" id="UP000215914"/>
    </source>
</evidence>
<proteinExistence type="predicted"/>
<accession>A0A9K3HNN0</accession>
<dbReference type="Proteomes" id="UP000215914">
    <property type="component" value="Unassembled WGS sequence"/>
</dbReference>